<comment type="subcellular location">
    <subcellularLocation>
        <location evidence="1">Periplasm</location>
    </subcellularLocation>
</comment>
<protein>
    <submittedName>
        <fullName evidence="7">Peptide/nickel transport system substrate-binding protein</fullName>
    </submittedName>
</protein>
<dbReference type="RefSeq" id="WP_236951430.1">
    <property type="nucleotide sequence ID" value="NZ_CP019937.1"/>
</dbReference>
<evidence type="ECO:0000256" key="1">
    <source>
        <dbReference type="ARBA" id="ARBA00004418"/>
    </source>
</evidence>
<dbReference type="InterPro" id="IPR039424">
    <property type="entry name" value="SBP_5"/>
</dbReference>
<evidence type="ECO:0000256" key="4">
    <source>
        <dbReference type="ARBA" id="ARBA00022729"/>
    </source>
</evidence>
<evidence type="ECO:0000256" key="2">
    <source>
        <dbReference type="ARBA" id="ARBA00005695"/>
    </source>
</evidence>
<dbReference type="EMBL" id="CP019937">
    <property type="protein sequence ID" value="ARO14475.1"/>
    <property type="molecule type" value="Genomic_DNA"/>
</dbReference>
<dbReference type="KEGG" id="kro:BVG79_01129"/>
<dbReference type="PANTHER" id="PTHR30290">
    <property type="entry name" value="PERIPLASMIC BINDING COMPONENT OF ABC TRANSPORTER"/>
    <property type="match status" value="1"/>
</dbReference>
<dbReference type="GO" id="GO:0015833">
    <property type="term" value="P:peptide transport"/>
    <property type="evidence" value="ECO:0007669"/>
    <property type="project" value="TreeGrafter"/>
</dbReference>
<name>A0A1W6NZ03_9RHOB</name>
<organism evidence="7 8">
    <name type="scientific">Ketogulonicigenium robustum</name>
    <dbReference type="NCBI Taxonomy" id="92947"/>
    <lineage>
        <taxon>Bacteria</taxon>
        <taxon>Pseudomonadati</taxon>
        <taxon>Pseudomonadota</taxon>
        <taxon>Alphaproteobacteria</taxon>
        <taxon>Rhodobacterales</taxon>
        <taxon>Roseobacteraceae</taxon>
        <taxon>Ketogulonicigenium</taxon>
    </lineage>
</organism>
<accession>A0A1W6NZ03</accession>
<feature type="domain" description="Solute-binding protein family 5" evidence="6">
    <location>
        <begin position="74"/>
        <end position="398"/>
    </location>
</feature>
<sequence>MKKTYGTPARQMRSLCFGAALAMATVASAQGAPALVLAIGGEPETGFDPLLGWGSYGNPLFQSTLLRRDAALKTEPDLATGLQLSDDRLTWTITLRDGVFFTDGTPLDADDVAFTFNQAKAAAGALDLQVLREAVAIDPQTVRLTLDRPWITFAEAFFTLGIVPSGSYGPDYGRHPVGSGPYKMVSWDEGAQLIVSRNDEYYGAASDFAQITFLFTGEDAGLAAAQAGAVQMVAVPAQLADSVPAGFHARSVATVDNRGISLPFQSPTSIDGQTIGNSVTADPAIRRAMNMGLDRATLIDVALHGHGTPAFGPADGLPWGGADDRVDYDLPAANALLDGAGWKVGSDGVRAKGGQRAAFALHYPAGDTTRQALAETAAALLRPLGIEATPTGGSWDAIRRVMHTDPVVFGFGSHSPYQLYSLFDSRRAGVAYDNPSYYSNPQVDALFAGAQSAVGLEASYPLWSEAAAIYGVNGDNVWLWLANLDHVYLINDCLDIGTPQIEPHGHGWPITATLTQWRWTCD</sequence>
<dbReference type="AlphaFoldDB" id="A0A1W6NZ03"/>
<evidence type="ECO:0000259" key="6">
    <source>
        <dbReference type="Pfam" id="PF00496"/>
    </source>
</evidence>
<dbReference type="InterPro" id="IPR000914">
    <property type="entry name" value="SBP_5_dom"/>
</dbReference>
<feature type="chain" id="PRO_5012619527" evidence="5">
    <location>
        <begin position="30"/>
        <end position="522"/>
    </location>
</feature>
<dbReference type="Gene3D" id="3.10.105.10">
    <property type="entry name" value="Dipeptide-binding Protein, Domain 3"/>
    <property type="match status" value="1"/>
</dbReference>
<evidence type="ECO:0000256" key="5">
    <source>
        <dbReference type="SAM" id="SignalP"/>
    </source>
</evidence>
<comment type="similarity">
    <text evidence="2">Belongs to the bacterial solute-binding protein 5 family.</text>
</comment>
<evidence type="ECO:0000256" key="3">
    <source>
        <dbReference type="ARBA" id="ARBA00022448"/>
    </source>
</evidence>
<evidence type="ECO:0000313" key="7">
    <source>
        <dbReference type="EMBL" id="ARO14475.1"/>
    </source>
</evidence>
<reference evidence="7 8" key="1">
    <citation type="submission" date="2017-02" db="EMBL/GenBank/DDBJ databases">
        <title>Ketogulonicigenium robustum SPU B003 Genome sequencing and assembly.</title>
        <authorList>
            <person name="Li Y."/>
            <person name="Liu L."/>
            <person name="Wang C."/>
            <person name="Zhang M."/>
            <person name="Zhang T."/>
            <person name="Zhang Y."/>
        </authorList>
    </citation>
    <scope>NUCLEOTIDE SEQUENCE [LARGE SCALE GENOMIC DNA]</scope>
    <source>
        <strain evidence="7 8">SPU_B003</strain>
    </source>
</reference>
<dbReference type="Pfam" id="PF00496">
    <property type="entry name" value="SBP_bac_5"/>
    <property type="match status" value="1"/>
</dbReference>
<keyword evidence="3" id="KW-0813">Transport</keyword>
<evidence type="ECO:0000313" key="8">
    <source>
        <dbReference type="Proteomes" id="UP000242447"/>
    </source>
</evidence>
<dbReference type="GO" id="GO:1904680">
    <property type="term" value="F:peptide transmembrane transporter activity"/>
    <property type="evidence" value="ECO:0007669"/>
    <property type="project" value="TreeGrafter"/>
</dbReference>
<keyword evidence="4 5" id="KW-0732">Signal</keyword>
<dbReference type="GO" id="GO:0030288">
    <property type="term" value="C:outer membrane-bounded periplasmic space"/>
    <property type="evidence" value="ECO:0007669"/>
    <property type="project" value="UniProtKB-ARBA"/>
</dbReference>
<dbReference type="GO" id="GO:0043190">
    <property type="term" value="C:ATP-binding cassette (ABC) transporter complex"/>
    <property type="evidence" value="ECO:0007669"/>
    <property type="project" value="InterPro"/>
</dbReference>
<dbReference type="PIRSF" id="PIRSF002741">
    <property type="entry name" value="MppA"/>
    <property type="match status" value="1"/>
</dbReference>
<dbReference type="STRING" id="92947.BVG79_01129"/>
<dbReference type="Proteomes" id="UP000242447">
    <property type="component" value="Chromosome"/>
</dbReference>
<dbReference type="PANTHER" id="PTHR30290:SF9">
    <property type="entry name" value="OLIGOPEPTIDE-BINDING PROTEIN APPA"/>
    <property type="match status" value="1"/>
</dbReference>
<dbReference type="CDD" id="cd08518">
    <property type="entry name" value="PBP2_NikA_DppA_OppA_like_19"/>
    <property type="match status" value="1"/>
</dbReference>
<proteinExistence type="inferred from homology"/>
<dbReference type="InterPro" id="IPR030678">
    <property type="entry name" value="Peptide/Ni-bd"/>
</dbReference>
<gene>
    <name evidence="7" type="primary">ddpA</name>
    <name evidence="7" type="ORF">BVG79_01129</name>
</gene>
<keyword evidence="8" id="KW-1185">Reference proteome</keyword>
<dbReference type="Gene3D" id="3.40.190.10">
    <property type="entry name" value="Periplasmic binding protein-like II"/>
    <property type="match status" value="1"/>
</dbReference>
<dbReference type="SUPFAM" id="SSF53850">
    <property type="entry name" value="Periplasmic binding protein-like II"/>
    <property type="match status" value="1"/>
</dbReference>
<feature type="signal peptide" evidence="5">
    <location>
        <begin position="1"/>
        <end position="29"/>
    </location>
</feature>